<evidence type="ECO:0000313" key="2">
    <source>
        <dbReference type="EMBL" id="KAL1522154.1"/>
    </source>
</evidence>
<evidence type="ECO:0000313" key="3">
    <source>
        <dbReference type="Proteomes" id="UP001515480"/>
    </source>
</evidence>
<accession>A0AB34J535</accession>
<dbReference type="Proteomes" id="UP001515480">
    <property type="component" value="Unassembled WGS sequence"/>
</dbReference>
<dbReference type="AlphaFoldDB" id="A0AB34J535"/>
<protein>
    <recommendedName>
        <fullName evidence="4">Lipase maturation factor</fullName>
    </recommendedName>
</protein>
<keyword evidence="3" id="KW-1185">Reference proteome</keyword>
<dbReference type="EMBL" id="JBGBPQ010000012">
    <property type="protein sequence ID" value="KAL1514492.1"/>
    <property type="molecule type" value="Genomic_DNA"/>
</dbReference>
<organism evidence="1 3">
    <name type="scientific">Prymnesium parvum</name>
    <name type="common">Toxic golden alga</name>
    <dbReference type="NCBI Taxonomy" id="97485"/>
    <lineage>
        <taxon>Eukaryota</taxon>
        <taxon>Haptista</taxon>
        <taxon>Haptophyta</taxon>
        <taxon>Prymnesiophyceae</taxon>
        <taxon>Prymnesiales</taxon>
        <taxon>Prymnesiaceae</taxon>
        <taxon>Prymnesium</taxon>
    </lineage>
</organism>
<evidence type="ECO:0008006" key="4">
    <source>
        <dbReference type="Google" id="ProtNLM"/>
    </source>
</evidence>
<proteinExistence type="predicted"/>
<dbReference type="EMBL" id="JBGBPQ010000007">
    <property type="protein sequence ID" value="KAL1522154.1"/>
    <property type="molecule type" value="Genomic_DNA"/>
</dbReference>
<comment type="caution">
    <text evidence="1">The sequence shown here is derived from an EMBL/GenBank/DDBJ whole genome shotgun (WGS) entry which is preliminary data.</text>
</comment>
<reference evidence="1 3" key="1">
    <citation type="journal article" date="2024" name="Science">
        <title>Giant polyketide synthase enzymes in the biosynthesis of giant marine polyether toxins.</title>
        <authorList>
            <person name="Fallon T.R."/>
            <person name="Shende V.V."/>
            <person name="Wierzbicki I.H."/>
            <person name="Pendleton A.L."/>
            <person name="Watervoot N.F."/>
            <person name="Auber R.P."/>
            <person name="Gonzalez D.J."/>
            <person name="Wisecaver J.H."/>
            <person name="Moore B.S."/>
        </authorList>
    </citation>
    <scope>NUCLEOTIDE SEQUENCE [LARGE SCALE GENOMIC DNA]</scope>
    <source>
        <strain evidence="1 3">12B1</strain>
    </source>
</reference>
<sequence length="506" mass="55909">MVGAAASSSISYVAALWASFAATAPVRQFQLLYCSWLVLTLSFSLRHHVRFYDWFSSSGLSLAKRRGLGAHPGKLYGVLTPPCLTPLQLRLAGISLIGCLAASIPQVAPRVFLFLSFLLSLLYFPQLFAECTISGHSTIVVPSVLFLLTCAPCLDHELESHSEWPLTLIRIYLSSGYFASGMCKLLCGIRFGRFWGSGTTLGSYIFDGMWSRPAGPIVRALQEFIILRPRVSSILATGAMVLEIAFVLAPTNDNISVFIGVNGLIFHAGILVLQGLDFVSYWSPCLLVFLVGIPSSEPWTAVLNGLEHETGFFIPAAIYTALQVFTAVTLRDFWLDDVLPFSCCPMFMLPRNIYDDWPKWFTMTDSPINGSCTRQAGAMEPLYWSPVSPVFYMSVEEAKLLPQKVAWFGSTTGCPPEIRKFVVPECQDQPFVLFSNFELSKELNDALRLVMAEVTCGRPDHGWDRSRLKGLLLLQQQTLQAFNDCAAASHRADAAATQPVEHKKTS</sequence>
<gene>
    <name evidence="1" type="ORF">AB1Y20_003591</name>
    <name evidence="2" type="ORF">AB1Y20_021793</name>
</gene>
<evidence type="ECO:0000313" key="1">
    <source>
        <dbReference type="EMBL" id="KAL1514492.1"/>
    </source>
</evidence>
<name>A0AB34J535_PRYPA</name>